<dbReference type="RefSeq" id="WP_052445999.1">
    <property type="nucleotide sequence ID" value="NZ_FNGU01000010.1"/>
</dbReference>
<dbReference type="STRING" id="392333.SAMN05660860_03150"/>
<dbReference type="Gene3D" id="3.10.20.30">
    <property type="match status" value="1"/>
</dbReference>
<name>A0A1G9W1Q7_9BACT</name>
<dbReference type="InterPro" id="IPR003749">
    <property type="entry name" value="ThiS/MoaD-like"/>
</dbReference>
<dbReference type="OrthoDB" id="5339859at2"/>
<gene>
    <name evidence="1" type="ORF">SAMN05660860_03150</name>
</gene>
<dbReference type="SUPFAM" id="SSF54285">
    <property type="entry name" value="MoaD/ThiS"/>
    <property type="match status" value="1"/>
</dbReference>
<evidence type="ECO:0000313" key="1">
    <source>
        <dbReference type="EMBL" id="SDM78454.1"/>
    </source>
</evidence>
<dbReference type="InterPro" id="IPR016155">
    <property type="entry name" value="Mopterin_synth/thiamin_S_b"/>
</dbReference>
<dbReference type="InterPro" id="IPR012675">
    <property type="entry name" value="Beta-grasp_dom_sf"/>
</dbReference>
<sequence>MENNSAKESTLVTVRMFGVLHSLRRSRGLATTVELELPPEGRTAREIALDLELPLDRIEAVFCNHRTYELDHRVHPGDRVAFVPPGVPGPHRFFLGIHQAGQKTRAEEER</sequence>
<protein>
    <submittedName>
        <fullName evidence="1">ThiS family protein</fullName>
    </submittedName>
</protein>
<dbReference type="EMBL" id="FNGU01000010">
    <property type="protein sequence ID" value="SDM78454.1"/>
    <property type="molecule type" value="Genomic_DNA"/>
</dbReference>
<evidence type="ECO:0000313" key="2">
    <source>
        <dbReference type="Proteomes" id="UP000182146"/>
    </source>
</evidence>
<dbReference type="Pfam" id="PF02597">
    <property type="entry name" value="ThiS"/>
    <property type="match status" value="1"/>
</dbReference>
<dbReference type="Proteomes" id="UP000182146">
    <property type="component" value="Unassembled WGS sequence"/>
</dbReference>
<dbReference type="AlphaFoldDB" id="A0A1G9W1Q7"/>
<organism evidence="1 2">
    <name type="scientific">Geoalkalibacter ferrihydriticus</name>
    <dbReference type="NCBI Taxonomy" id="392333"/>
    <lineage>
        <taxon>Bacteria</taxon>
        <taxon>Pseudomonadati</taxon>
        <taxon>Thermodesulfobacteriota</taxon>
        <taxon>Desulfuromonadia</taxon>
        <taxon>Desulfuromonadales</taxon>
        <taxon>Geoalkalibacteraceae</taxon>
        <taxon>Geoalkalibacter</taxon>
    </lineage>
</organism>
<reference evidence="1 2" key="1">
    <citation type="submission" date="2016-10" db="EMBL/GenBank/DDBJ databases">
        <authorList>
            <person name="de Groot N.N."/>
        </authorList>
    </citation>
    <scope>NUCLEOTIDE SEQUENCE [LARGE SCALE GENOMIC DNA]</scope>
    <source>
        <strain evidence="1 2">DSM 17813</strain>
    </source>
</reference>
<accession>A0A1G9W1Q7</accession>
<proteinExistence type="predicted"/>